<reference evidence="1 2" key="1">
    <citation type="submission" date="2017-06" db="EMBL/GenBank/DDBJ databases">
        <title>Draft Genome Sequence of Natranaerobius trueperi halophilic, alkalithermophilic bacteria from soda lakes.</title>
        <authorList>
            <person name="Zhao B."/>
        </authorList>
    </citation>
    <scope>NUCLEOTIDE SEQUENCE [LARGE SCALE GENOMIC DNA]</scope>
    <source>
        <strain evidence="1 2">DSM 18760</strain>
    </source>
</reference>
<dbReference type="AlphaFoldDB" id="A0A226BYT3"/>
<dbReference type="Gene3D" id="1.10.10.2910">
    <property type="match status" value="1"/>
</dbReference>
<dbReference type="RefSeq" id="WP_089023957.1">
    <property type="nucleotide sequence ID" value="NZ_NIQC01000020.1"/>
</dbReference>
<gene>
    <name evidence="1" type="ORF">CDO51_09065</name>
</gene>
<evidence type="ECO:0008006" key="3">
    <source>
        <dbReference type="Google" id="ProtNLM"/>
    </source>
</evidence>
<sequence>MSIKPITKDCLEQVMQQNSSIKEQIYGLVSDFNKRFNKSGLTAQEKQAFSVLKENNLIQIPIEDEHWGGAIIAKGGMKIPVINTAQPRVYQYFVAWHEIYHLLYDINLDEKTHNVAIDMDINERKADYFAAKMIFGDIYKYYYSLEDENVIDRIIKCMDAYKAPYKATLIELYEQAVEVYGDMDLKHTVLNHFDDKPKNLEGKFEGLELDPELVRSSFVISFGGLEQKVKKAINQNTGVSYHKDNYEFLIELKKEIKKEWEDLSK</sequence>
<accession>A0A226BYT3</accession>
<evidence type="ECO:0000313" key="2">
    <source>
        <dbReference type="Proteomes" id="UP000214588"/>
    </source>
</evidence>
<name>A0A226BYT3_9FIRM</name>
<protein>
    <recommendedName>
        <fullName evidence="3">IrrE N-terminal-like domain-containing protein</fullName>
    </recommendedName>
</protein>
<organism evidence="1 2">
    <name type="scientific">Natranaerobius trueperi</name>
    <dbReference type="NCBI Taxonomy" id="759412"/>
    <lineage>
        <taxon>Bacteria</taxon>
        <taxon>Bacillati</taxon>
        <taxon>Bacillota</taxon>
        <taxon>Clostridia</taxon>
        <taxon>Natranaerobiales</taxon>
        <taxon>Natranaerobiaceae</taxon>
        <taxon>Natranaerobius</taxon>
    </lineage>
</organism>
<dbReference type="Proteomes" id="UP000214588">
    <property type="component" value="Unassembled WGS sequence"/>
</dbReference>
<dbReference type="EMBL" id="NIQC01000020">
    <property type="protein sequence ID" value="OWZ83359.1"/>
    <property type="molecule type" value="Genomic_DNA"/>
</dbReference>
<comment type="caution">
    <text evidence="1">The sequence shown here is derived from an EMBL/GenBank/DDBJ whole genome shotgun (WGS) entry which is preliminary data.</text>
</comment>
<evidence type="ECO:0000313" key="1">
    <source>
        <dbReference type="EMBL" id="OWZ83359.1"/>
    </source>
</evidence>
<proteinExistence type="predicted"/>
<keyword evidence="2" id="KW-1185">Reference proteome</keyword>
<dbReference type="OrthoDB" id="2030399at2"/>